<dbReference type="PANTHER" id="PTHR11654">
    <property type="entry name" value="OLIGOPEPTIDE TRANSPORTER-RELATED"/>
    <property type="match status" value="1"/>
</dbReference>
<evidence type="ECO:0000256" key="4">
    <source>
        <dbReference type="ARBA" id="ARBA00022989"/>
    </source>
</evidence>
<evidence type="ECO:0000256" key="7">
    <source>
        <dbReference type="SAM" id="Phobius"/>
    </source>
</evidence>
<comment type="caution">
    <text evidence="8">The sequence shown here is derived from an EMBL/GenBank/DDBJ whole genome shotgun (WGS) entry which is preliminary data.</text>
</comment>
<sequence length="305" mass="33679">MRTDQEASTSNVNGPWKRCTVIQVEETKIVVRMLPIILSTVFMNTCLAQLQTFTIQQSTTMDRKIHKFEVPGASIPAIPLLFMIILIPIYERVFVPNSKEIHRDSNRKFAEISRLKQINFQTREELEELFVYAVAGIDTMAFISNGVSLVTYFYGSFDTPTFDHAAVAGIDTMAFISNGVSLMTSMAVAGIDTMAFISNGVSLMTSMAVAGIDTMAFISNGVSLMTSMDTSPDSRLVFFWQHSSLGICTSSSSSTFQPTETPCKDVPLSQNNQYQSADRGQLAILYGGVYLMALGTVESKQLYHL</sequence>
<dbReference type="Pfam" id="PF00854">
    <property type="entry name" value="PTR2"/>
    <property type="match status" value="1"/>
</dbReference>
<name>A0A9Q1LSC8_9SOLA</name>
<evidence type="ECO:0000256" key="5">
    <source>
        <dbReference type="ARBA" id="ARBA00023136"/>
    </source>
</evidence>
<evidence type="ECO:0000256" key="1">
    <source>
        <dbReference type="ARBA" id="ARBA00004141"/>
    </source>
</evidence>
<dbReference type="GO" id="GO:0022857">
    <property type="term" value="F:transmembrane transporter activity"/>
    <property type="evidence" value="ECO:0007669"/>
    <property type="project" value="InterPro"/>
</dbReference>
<feature type="transmembrane region" description="Helical" evidence="7">
    <location>
        <begin position="166"/>
        <end position="189"/>
    </location>
</feature>
<feature type="transmembrane region" description="Helical" evidence="7">
    <location>
        <begin position="29"/>
        <end position="50"/>
    </location>
</feature>
<dbReference type="InterPro" id="IPR036259">
    <property type="entry name" value="MFS_trans_sf"/>
</dbReference>
<dbReference type="Gene3D" id="1.20.1250.20">
    <property type="entry name" value="MFS general substrate transporter like domains"/>
    <property type="match status" value="1"/>
</dbReference>
<feature type="transmembrane region" description="Helical" evidence="7">
    <location>
        <begin position="70"/>
        <end position="90"/>
    </location>
</feature>
<comment type="similarity">
    <text evidence="2">Belongs to the major facilitator superfamily. Proton-dependent oligopeptide transporter (POT/PTR) (TC 2.A.17) family.</text>
</comment>
<dbReference type="InterPro" id="IPR000109">
    <property type="entry name" value="POT_fam"/>
</dbReference>
<reference evidence="9" key="1">
    <citation type="journal article" date="2023" name="Proc. Natl. Acad. Sci. U.S.A.">
        <title>Genomic and structural basis for evolution of tropane alkaloid biosynthesis.</title>
        <authorList>
            <person name="Wanga Y.-J."/>
            <person name="Taina T."/>
            <person name="Yua J.-Y."/>
            <person name="Lia J."/>
            <person name="Xua B."/>
            <person name="Chenc J."/>
            <person name="D'Auriad J.C."/>
            <person name="Huanga J.-P."/>
            <person name="Huanga S.-X."/>
        </authorList>
    </citation>
    <scope>NUCLEOTIDE SEQUENCE [LARGE SCALE GENOMIC DNA]</scope>
    <source>
        <strain evidence="9">cv. KIB-2019</strain>
    </source>
</reference>
<dbReference type="Proteomes" id="UP001152561">
    <property type="component" value="Unassembled WGS sequence"/>
</dbReference>
<evidence type="ECO:0000313" key="8">
    <source>
        <dbReference type="EMBL" id="KAJ8541058.1"/>
    </source>
</evidence>
<keyword evidence="9" id="KW-1185">Reference proteome</keyword>
<feature type="transmembrane region" description="Helical" evidence="7">
    <location>
        <begin position="129"/>
        <end position="154"/>
    </location>
</feature>
<keyword evidence="3 7" id="KW-0812">Transmembrane</keyword>
<evidence type="ECO:0000256" key="2">
    <source>
        <dbReference type="ARBA" id="ARBA00005982"/>
    </source>
</evidence>
<protein>
    <submittedName>
        <fullName evidence="8">Uncharacterized protein</fullName>
    </submittedName>
</protein>
<keyword evidence="4 7" id="KW-1133">Transmembrane helix</keyword>
<organism evidence="8 9">
    <name type="scientific">Anisodus acutangulus</name>
    <dbReference type="NCBI Taxonomy" id="402998"/>
    <lineage>
        <taxon>Eukaryota</taxon>
        <taxon>Viridiplantae</taxon>
        <taxon>Streptophyta</taxon>
        <taxon>Embryophyta</taxon>
        <taxon>Tracheophyta</taxon>
        <taxon>Spermatophyta</taxon>
        <taxon>Magnoliopsida</taxon>
        <taxon>eudicotyledons</taxon>
        <taxon>Gunneridae</taxon>
        <taxon>Pentapetalae</taxon>
        <taxon>asterids</taxon>
        <taxon>lamiids</taxon>
        <taxon>Solanales</taxon>
        <taxon>Solanaceae</taxon>
        <taxon>Solanoideae</taxon>
        <taxon>Hyoscyameae</taxon>
        <taxon>Anisodus</taxon>
    </lineage>
</organism>
<dbReference type="EMBL" id="JAJAGQ010000015">
    <property type="protein sequence ID" value="KAJ8541058.1"/>
    <property type="molecule type" value="Genomic_DNA"/>
</dbReference>
<evidence type="ECO:0000313" key="9">
    <source>
        <dbReference type="Proteomes" id="UP001152561"/>
    </source>
</evidence>
<gene>
    <name evidence="8" type="ORF">K7X08_001874</name>
</gene>
<dbReference type="GO" id="GO:0016020">
    <property type="term" value="C:membrane"/>
    <property type="evidence" value="ECO:0007669"/>
    <property type="project" value="UniProtKB-SubCell"/>
</dbReference>
<accession>A0A9Q1LSC8</accession>
<dbReference type="OrthoDB" id="8904098at2759"/>
<evidence type="ECO:0000256" key="3">
    <source>
        <dbReference type="ARBA" id="ARBA00022692"/>
    </source>
</evidence>
<comment type="similarity">
    <text evidence="6">Belongs to the major facilitator superfamily. Phosphate:H(+) symporter (TC 2.A.1.9) family.</text>
</comment>
<keyword evidence="5 7" id="KW-0472">Membrane</keyword>
<dbReference type="AlphaFoldDB" id="A0A9Q1LSC8"/>
<proteinExistence type="inferred from homology"/>
<feature type="transmembrane region" description="Helical" evidence="7">
    <location>
        <begin position="195"/>
        <end position="218"/>
    </location>
</feature>
<evidence type="ECO:0000256" key="6">
    <source>
        <dbReference type="ARBA" id="ARBA00044504"/>
    </source>
</evidence>
<comment type="subcellular location">
    <subcellularLocation>
        <location evidence="1">Membrane</location>
        <topology evidence="1">Multi-pass membrane protein</topology>
    </subcellularLocation>
</comment>